<dbReference type="PANTHER" id="PTHR31218">
    <property type="entry name" value="WAT1-RELATED PROTEIN"/>
    <property type="match status" value="1"/>
</dbReference>
<feature type="transmembrane region" description="Helical" evidence="4">
    <location>
        <begin position="12"/>
        <end position="32"/>
    </location>
</feature>
<dbReference type="GO" id="GO:0016020">
    <property type="term" value="C:membrane"/>
    <property type="evidence" value="ECO:0007669"/>
    <property type="project" value="InterPro"/>
</dbReference>
<gene>
    <name evidence="5" type="ORF">RHGRI_029768</name>
</gene>
<evidence type="ECO:0000256" key="2">
    <source>
        <dbReference type="ARBA" id="ARBA00022989"/>
    </source>
</evidence>
<keyword evidence="1 4" id="KW-0812">Transmembrane</keyword>
<evidence type="ECO:0000256" key="4">
    <source>
        <dbReference type="SAM" id="Phobius"/>
    </source>
</evidence>
<proteinExistence type="predicted"/>
<name>A0AAV6IRL3_9ERIC</name>
<protein>
    <recommendedName>
        <fullName evidence="7">WAT1-related protein</fullName>
    </recommendedName>
</protein>
<evidence type="ECO:0000256" key="1">
    <source>
        <dbReference type="ARBA" id="ARBA00022692"/>
    </source>
</evidence>
<dbReference type="InterPro" id="IPR030184">
    <property type="entry name" value="WAT1-related"/>
</dbReference>
<evidence type="ECO:0000313" key="5">
    <source>
        <dbReference type="EMBL" id="KAG5529189.1"/>
    </source>
</evidence>
<dbReference type="Proteomes" id="UP000823749">
    <property type="component" value="Chromosome 10"/>
</dbReference>
<keyword evidence="3 4" id="KW-0472">Membrane</keyword>
<accession>A0AAV6IRL3</accession>
<dbReference type="EMBL" id="JACTNZ010000010">
    <property type="protein sequence ID" value="KAG5529189.1"/>
    <property type="molecule type" value="Genomic_DNA"/>
</dbReference>
<reference evidence="5" key="1">
    <citation type="submission" date="2020-08" db="EMBL/GenBank/DDBJ databases">
        <title>Plant Genome Project.</title>
        <authorList>
            <person name="Zhang R.-G."/>
        </authorList>
    </citation>
    <scope>NUCLEOTIDE SEQUENCE</scope>
    <source>
        <strain evidence="5">WSP0</strain>
        <tissue evidence="5">Leaf</tissue>
    </source>
</reference>
<keyword evidence="6" id="KW-1185">Reference proteome</keyword>
<evidence type="ECO:0000256" key="3">
    <source>
        <dbReference type="ARBA" id="ARBA00023136"/>
    </source>
</evidence>
<feature type="transmembrane region" description="Helical" evidence="4">
    <location>
        <begin position="94"/>
        <end position="113"/>
    </location>
</feature>
<keyword evidence="2 4" id="KW-1133">Transmembrane helix</keyword>
<dbReference type="GO" id="GO:0022857">
    <property type="term" value="F:transmembrane transporter activity"/>
    <property type="evidence" value="ECO:0007669"/>
    <property type="project" value="InterPro"/>
</dbReference>
<sequence>MTMAMGEKKPYLVAILFQSITAGMFILSKAALNEGMNSFVFIFYRQLAGAIVLIVVVIFKRESPTQISYMAFWKIFMLSLVGMEKVKLRTIGGVAKVIGIMLCMSGVVTLALYKGPYLRPIVHHHLLDGALSYS</sequence>
<evidence type="ECO:0000313" key="6">
    <source>
        <dbReference type="Proteomes" id="UP000823749"/>
    </source>
</evidence>
<organism evidence="5 6">
    <name type="scientific">Rhododendron griersonianum</name>
    <dbReference type="NCBI Taxonomy" id="479676"/>
    <lineage>
        <taxon>Eukaryota</taxon>
        <taxon>Viridiplantae</taxon>
        <taxon>Streptophyta</taxon>
        <taxon>Embryophyta</taxon>
        <taxon>Tracheophyta</taxon>
        <taxon>Spermatophyta</taxon>
        <taxon>Magnoliopsida</taxon>
        <taxon>eudicotyledons</taxon>
        <taxon>Gunneridae</taxon>
        <taxon>Pentapetalae</taxon>
        <taxon>asterids</taxon>
        <taxon>Ericales</taxon>
        <taxon>Ericaceae</taxon>
        <taxon>Ericoideae</taxon>
        <taxon>Rhodoreae</taxon>
        <taxon>Rhododendron</taxon>
    </lineage>
</organism>
<comment type="caution">
    <text evidence="5">The sequence shown here is derived from an EMBL/GenBank/DDBJ whole genome shotgun (WGS) entry which is preliminary data.</text>
</comment>
<feature type="transmembrane region" description="Helical" evidence="4">
    <location>
        <begin position="38"/>
        <end position="59"/>
    </location>
</feature>
<dbReference type="AlphaFoldDB" id="A0AAV6IRL3"/>
<evidence type="ECO:0008006" key="7">
    <source>
        <dbReference type="Google" id="ProtNLM"/>
    </source>
</evidence>